<organism evidence="2 3">
    <name type="scientific">Paraburkholderia elongata</name>
    <dbReference type="NCBI Taxonomy" id="2675747"/>
    <lineage>
        <taxon>Bacteria</taxon>
        <taxon>Pseudomonadati</taxon>
        <taxon>Pseudomonadota</taxon>
        <taxon>Betaproteobacteria</taxon>
        <taxon>Burkholderiales</taxon>
        <taxon>Burkholderiaceae</taxon>
        <taxon>Paraburkholderia</taxon>
    </lineage>
</organism>
<name>A0A972NXN1_9BURK</name>
<feature type="non-terminal residue" evidence="2">
    <location>
        <position position="118"/>
    </location>
</feature>
<evidence type="ECO:0000256" key="1">
    <source>
        <dbReference type="SAM" id="MobiDB-lite"/>
    </source>
</evidence>
<protein>
    <submittedName>
        <fullName evidence="2">Uncharacterized protein</fullName>
    </submittedName>
</protein>
<proteinExistence type="predicted"/>
<evidence type="ECO:0000313" key="3">
    <source>
        <dbReference type="Proteomes" id="UP000655523"/>
    </source>
</evidence>
<feature type="region of interest" description="Disordered" evidence="1">
    <location>
        <begin position="69"/>
        <end position="94"/>
    </location>
</feature>
<dbReference type="AlphaFoldDB" id="A0A972NXN1"/>
<comment type="caution">
    <text evidence="2">The sequence shown here is derived from an EMBL/GenBank/DDBJ whole genome shotgun (WGS) entry which is preliminary data.</text>
</comment>
<reference evidence="2 3" key="1">
    <citation type="submission" date="2019-11" db="EMBL/GenBank/DDBJ databases">
        <title>Metabolism of dissolved organic matter in forest soils.</title>
        <authorList>
            <person name="Cyle K.T."/>
            <person name="Wilhelm R.C."/>
            <person name="Martinez C.E."/>
        </authorList>
    </citation>
    <scope>NUCLEOTIDE SEQUENCE [LARGE SCALE GENOMIC DNA]</scope>
    <source>
        <strain evidence="2 3">5N</strain>
    </source>
</reference>
<dbReference type="EMBL" id="WOEZ01000224">
    <property type="protein sequence ID" value="NPT60474.1"/>
    <property type="molecule type" value="Genomic_DNA"/>
</dbReference>
<dbReference type="Proteomes" id="UP000655523">
    <property type="component" value="Unassembled WGS sequence"/>
</dbReference>
<evidence type="ECO:0000313" key="2">
    <source>
        <dbReference type="EMBL" id="NPT60474.1"/>
    </source>
</evidence>
<feature type="compositionally biased region" description="Low complexity" evidence="1">
    <location>
        <begin position="76"/>
        <end position="94"/>
    </location>
</feature>
<accession>A0A972NXN1</accession>
<sequence length="118" mass="12095">MAAARCRRSLGRDVMKTRKFNQYYFGVIRSAAIVAGVALLVTQVAYSASTDVVPKWMVLADAPMPASGAHSATQLAQDDGSATGAAATGTAPGEATAADDAALVFSPPPCFTHPPTLV</sequence>
<gene>
    <name evidence="2" type="ORF">GNZ13_39480</name>
</gene>
<keyword evidence="3" id="KW-1185">Reference proteome</keyword>